<gene>
    <name evidence="1" type="ORF">GCM10011585_33400</name>
</gene>
<dbReference type="EMBL" id="BMGT01000004">
    <property type="protein sequence ID" value="GGG86760.1"/>
    <property type="molecule type" value="Genomic_DNA"/>
</dbReference>
<comment type="caution">
    <text evidence="1">The sequence shown here is derived from an EMBL/GenBank/DDBJ whole genome shotgun (WGS) entry which is preliminary data.</text>
</comment>
<organism evidence="1 2">
    <name type="scientific">Edaphobacter dinghuensis</name>
    <dbReference type="NCBI Taxonomy" id="1560005"/>
    <lineage>
        <taxon>Bacteria</taxon>
        <taxon>Pseudomonadati</taxon>
        <taxon>Acidobacteriota</taxon>
        <taxon>Terriglobia</taxon>
        <taxon>Terriglobales</taxon>
        <taxon>Acidobacteriaceae</taxon>
        <taxon>Edaphobacter</taxon>
    </lineage>
</organism>
<sequence>MSLLRLLFLSSYYHMKPLSLLTRDQVAEMAIAILRATHDGDTLAPQHLKLVELAVNNRLDEAGITLFQALYDNATKREGYTAPFLFGIEHLTIDQNGVIRWRSTVVEHFDHAVWRTPGWRQRMRTAAEEVASRCRALEAKGLQPTARLLLHSD</sequence>
<accession>A0A917HR70</accession>
<name>A0A917HR70_9BACT</name>
<evidence type="ECO:0000313" key="1">
    <source>
        <dbReference type="EMBL" id="GGG86760.1"/>
    </source>
</evidence>
<reference evidence="1" key="2">
    <citation type="submission" date="2020-09" db="EMBL/GenBank/DDBJ databases">
        <authorList>
            <person name="Sun Q."/>
            <person name="Zhou Y."/>
        </authorList>
    </citation>
    <scope>NUCLEOTIDE SEQUENCE</scope>
    <source>
        <strain evidence="1">CGMCC 1.12997</strain>
    </source>
</reference>
<keyword evidence="2" id="KW-1185">Reference proteome</keyword>
<reference evidence="1" key="1">
    <citation type="journal article" date="2014" name="Int. J. Syst. Evol. Microbiol.">
        <title>Complete genome sequence of Corynebacterium casei LMG S-19264T (=DSM 44701T), isolated from a smear-ripened cheese.</title>
        <authorList>
            <consortium name="US DOE Joint Genome Institute (JGI-PGF)"/>
            <person name="Walter F."/>
            <person name="Albersmeier A."/>
            <person name="Kalinowski J."/>
            <person name="Ruckert C."/>
        </authorList>
    </citation>
    <scope>NUCLEOTIDE SEQUENCE</scope>
    <source>
        <strain evidence="1">CGMCC 1.12997</strain>
    </source>
</reference>
<dbReference type="Proteomes" id="UP000647241">
    <property type="component" value="Unassembled WGS sequence"/>
</dbReference>
<proteinExistence type="predicted"/>
<protein>
    <submittedName>
        <fullName evidence="1">Uncharacterized protein</fullName>
    </submittedName>
</protein>
<dbReference type="AlphaFoldDB" id="A0A917HR70"/>
<evidence type="ECO:0000313" key="2">
    <source>
        <dbReference type="Proteomes" id="UP000647241"/>
    </source>
</evidence>